<dbReference type="RefSeq" id="WP_214375766.1">
    <property type="nucleotide sequence ID" value="NZ_JAFEJU010000002.1"/>
</dbReference>
<organism evidence="1 2">
    <name type="scientific">Bifidobacterium colobi</name>
    <dbReference type="NCBI Taxonomy" id="2809026"/>
    <lineage>
        <taxon>Bacteria</taxon>
        <taxon>Bacillati</taxon>
        <taxon>Actinomycetota</taxon>
        <taxon>Actinomycetes</taxon>
        <taxon>Bifidobacteriales</taxon>
        <taxon>Bifidobacteriaceae</taxon>
        <taxon>Bifidobacterium</taxon>
    </lineage>
</organism>
<evidence type="ECO:0000313" key="1">
    <source>
        <dbReference type="EMBL" id="MBT1174512.1"/>
    </source>
</evidence>
<evidence type="ECO:0000313" key="2">
    <source>
        <dbReference type="Proteomes" id="UP000711736"/>
    </source>
</evidence>
<reference evidence="1 2" key="1">
    <citation type="journal article" date="2021" name="Environ. Microbiol.">
        <title>Genetic insights into the dark matter of the mammalian gut microbiota through targeted genome reconstruction.</title>
        <authorList>
            <person name="Lugli G.A."/>
            <person name="Alessandri G."/>
            <person name="Milani C."/>
            <person name="Viappiani A."/>
            <person name="Fontana F."/>
            <person name="Tarracchini C."/>
            <person name="Mancabelli L."/>
            <person name="Argentini C."/>
            <person name="Ruiz L."/>
            <person name="Margolles A."/>
            <person name="van Sinderen D."/>
            <person name="Turroni F."/>
            <person name="Ventura M."/>
        </authorList>
    </citation>
    <scope>NUCLEOTIDE SEQUENCE [LARGE SCALE GENOMIC DNA]</scope>
    <source>
        <strain evidence="1 2">LC6</strain>
    </source>
</reference>
<dbReference type="Proteomes" id="UP000711736">
    <property type="component" value="Unassembled WGS sequence"/>
</dbReference>
<sequence>MVYQYSIAMVPPTGWREIDVDPEHREQVIERQLSQLRYVVPQWRKVYPALRCYLVGVYADAWKSGVRYAIATDVDPDDAIQVMATFMISMLPPASPTGNPDDDLDAMVESLTNEKEGSSRANPWNCRKFNFRTWGMPFKLYPLPRCRMRMAASPIGEWHH</sequence>
<dbReference type="EMBL" id="JAFEJU010000002">
    <property type="protein sequence ID" value="MBT1174512.1"/>
    <property type="molecule type" value="Genomic_DNA"/>
</dbReference>
<name>A0ABS5UUM8_9BIFI</name>
<keyword evidence="2" id="KW-1185">Reference proteome</keyword>
<accession>A0ABS5UUM8</accession>
<gene>
    <name evidence="1" type="ORF">JS530_03135</name>
</gene>
<comment type="caution">
    <text evidence="1">The sequence shown here is derived from an EMBL/GenBank/DDBJ whole genome shotgun (WGS) entry which is preliminary data.</text>
</comment>
<protein>
    <submittedName>
        <fullName evidence="1">Uncharacterized protein</fullName>
    </submittedName>
</protein>
<proteinExistence type="predicted"/>